<dbReference type="PROSITE" id="PS00518">
    <property type="entry name" value="ZF_RING_1"/>
    <property type="match status" value="1"/>
</dbReference>
<dbReference type="AlphaFoldDB" id="A0A9P4NF45"/>
<name>A0A9P4NF45_9PEZI</name>
<keyword evidence="8" id="KW-1185">Reference proteome</keyword>
<keyword evidence="2 4" id="KW-0863">Zinc-finger</keyword>
<dbReference type="PANTHER" id="PTHR47094:SF1">
    <property type="entry name" value="RING-TYPE E3 UBIQUITIN TRANSFERASE"/>
    <property type="match status" value="1"/>
</dbReference>
<keyword evidence="3" id="KW-0862">Zinc</keyword>
<sequence length="215" mass="23540">MPTNRHSIHNILNAPSSPPQPTANMPREAAPRTSRKRNAAAISSSEPSSPESAGPSISKRRRSTTTRHQEREGQQNTRSSTSDGSSRAPIDIDEIDLSGEPNAEVFQEALQKQRVEQVKARVPKGDGNPTLASMNCVICMDVPTDLTATSCGHLFCHTCLIEALKAGERTRKPGETKRSQCPVCRKNLDRNKPTDIIPLLIRKGKGQKRRVAETT</sequence>
<evidence type="ECO:0000259" key="6">
    <source>
        <dbReference type="PROSITE" id="PS50089"/>
    </source>
</evidence>
<accession>A0A9P4NF45</accession>
<dbReference type="SUPFAM" id="SSF57850">
    <property type="entry name" value="RING/U-box"/>
    <property type="match status" value="1"/>
</dbReference>
<protein>
    <recommendedName>
        <fullName evidence="6">RING-type domain-containing protein</fullName>
    </recommendedName>
</protein>
<feature type="compositionally biased region" description="Low complexity" evidence="5">
    <location>
        <begin position="39"/>
        <end position="57"/>
    </location>
</feature>
<dbReference type="InterPro" id="IPR013083">
    <property type="entry name" value="Znf_RING/FYVE/PHD"/>
</dbReference>
<evidence type="ECO:0000256" key="4">
    <source>
        <dbReference type="PROSITE-ProRule" id="PRU00175"/>
    </source>
</evidence>
<dbReference type="GO" id="GO:0061630">
    <property type="term" value="F:ubiquitin protein ligase activity"/>
    <property type="evidence" value="ECO:0007669"/>
    <property type="project" value="InterPro"/>
</dbReference>
<dbReference type="GO" id="GO:0033768">
    <property type="term" value="C:SUMO-targeted ubiquitin ligase complex"/>
    <property type="evidence" value="ECO:0007669"/>
    <property type="project" value="TreeGrafter"/>
</dbReference>
<proteinExistence type="predicted"/>
<comment type="caution">
    <text evidence="7">The sequence shown here is derived from an EMBL/GenBank/DDBJ whole genome shotgun (WGS) entry which is preliminary data.</text>
</comment>
<evidence type="ECO:0000256" key="5">
    <source>
        <dbReference type="SAM" id="MobiDB-lite"/>
    </source>
</evidence>
<feature type="compositionally biased region" description="Polar residues" evidence="5">
    <location>
        <begin position="74"/>
        <end position="85"/>
    </location>
</feature>
<dbReference type="PANTHER" id="PTHR47094">
    <property type="entry name" value="ELFLESS, ISOFORM B"/>
    <property type="match status" value="1"/>
</dbReference>
<evidence type="ECO:0000256" key="2">
    <source>
        <dbReference type="ARBA" id="ARBA00022771"/>
    </source>
</evidence>
<feature type="domain" description="RING-type" evidence="6">
    <location>
        <begin position="136"/>
        <end position="185"/>
    </location>
</feature>
<feature type="region of interest" description="Disordered" evidence="5">
    <location>
        <begin position="1"/>
        <end position="90"/>
    </location>
</feature>
<dbReference type="PROSITE" id="PS50089">
    <property type="entry name" value="ZF_RING_2"/>
    <property type="match status" value="1"/>
</dbReference>
<dbReference type="Pfam" id="PF00097">
    <property type="entry name" value="zf-C3HC4"/>
    <property type="match status" value="1"/>
</dbReference>
<dbReference type="GO" id="GO:0140082">
    <property type="term" value="F:SUMO-ubiquitin ligase activity"/>
    <property type="evidence" value="ECO:0007669"/>
    <property type="project" value="TreeGrafter"/>
</dbReference>
<evidence type="ECO:0000313" key="7">
    <source>
        <dbReference type="EMBL" id="KAF2418472.1"/>
    </source>
</evidence>
<dbReference type="InterPro" id="IPR001841">
    <property type="entry name" value="Znf_RING"/>
</dbReference>
<dbReference type="GO" id="GO:0008270">
    <property type="term" value="F:zinc ion binding"/>
    <property type="evidence" value="ECO:0007669"/>
    <property type="project" value="UniProtKB-KW"/>
</dbReference>
<gene>
    <name evidence="7" type="ORF">EJ08DRAFT_63296</name>
</gene>
<dbReference type="SMART" id="SM00184">
    <property type="entry name" value="RING"/>
    <property type="match status" value="1"/>
</dbReference>
<dbReference type="InterPro" id="IPR017907">
    <property type="entry name" value="Znf_RING_CS"/>
</dbReference>
<evidence type="ECO:0000256" key="3">
    <source>
        <dbReference type="ARBA" id="ARBA00022833"/>
    </source>
</evidence>
<dbReference type="GO" id="GO:0006511">
    <property type="term" value="P:ubiquitin-dependent protein catabolic process"/>
    <property type="evidence" value="ECO:0007669"/>
    <property type="project" value="TreeGrafter"/>
</dbReference>
<reference evidence="7" key="1">
    <citation type="journal article" date="2020" name="Stud. Mycol.">
        <title>101 Dothideomycetes genomes: a test case for predicting lifestyles and emergence of pathogens.</title>
        <authorList>
            <person name="Haridas S."/>
            <person name="Albert R."/>
            <person name="Binder M."/>
            <person name="Bloem J."/>
            <person name="Labutti K."/>
            <person name="Salamov A."/>
            <person name="Andreopoulos B."/>
            <person name="Baker S."/>
            <person name="Barry K."/>
            <person name="Bills G."/>
            <person name="Bluhm B."/>
            <person name="Cannon C."/>
            <person name="Castanera R."/>
            <person name="Culley D."/>
            <person name="Daum C."/>
            <person name="Ezra D."/>
            <person name="Gonzalez J."/>
            <person name="Henrissat B."/>
            <person name="Kuo A."/>
            <person name="Liang C."/>
            <person name="Lipzen A."/>
            <person name="Lutzoni F."/>
            <person name="Magnuson J."/>
            <person name="Mondo S."/>
            <person name="Nolan M."/>
            <person name="Ohm R."/>
            <person name="Pangilinan J."/>
            <person name="Park H.-J."/>
            <person name="Ramirez L."/>
            <person name="Alfaro M."/>
            <person name="Sun H."/>
            <person name="Tritt A."/>
            <person name="Yoshinaga Y."/>
            <person name="Zwiers L.-H."/>
            <person name="Turgeon B."/>
            <person name="Goodwin S."/>
            <person name="Spatafora J."/>
            <person name="Crous P."/>
            <person name="Grigoriev I."/>
        </authorList>
    </citation>
    <scope>NUCLEOTIDE SEQUENCE</scope>
    <source>
        <strain evidence="7">CBS 130266</strain>
    </source>
</reference>
<dbReference type="InterPro" id="IPR018957">
    <property type="entry name" value="Znf_C3HC4_RING-type"/>
</dbReference>
<evidence type="ECO:0000313" key="8">
    <source>
        <dbReference type="Proteomes" id="UP000800235"/>
    </source>
</evidence>
<dbReference type="GO" id="GO:0032183">
    <property type="term" value="F:SUMO binding"/>
    <property type="evidence" value="ECO:0007669"/>
    <property type="project" value="TreeGrafter"/>
</dbReference>
<dbReference type="InterPro" id="IPR049627">
    <property type="entry name" value="SLX8"/>
</dbReference>
<dbReference type="EMBL" id="MU007128">
    <property type="protein sequence ID" value="KAF2418472.1"/>
    <property type="molecule type" value="Genomic_DNA"/>
</dbReference>
<organism evidence="7 8">
    <name type="scientific">Tothia fuscella</name>
    <dbReference type="NCBI Taxonomy" id="1048955"/>
    <lineage>
        <taxon>Eukaryota</taxon>
        <taxon>Fungi</taxon>
        <taxon>Dikarya</taxon>
        <taxon>Ascomycota</taxon>
        <taxon>Pezizomycotina</taxon>
        <taxon>Dothideomycetes</taxon>
        <taxon>Pleosporomycetidae</taxon>
        <taxon>Venturiales</taxon>
        <taxon>Cylindrosympodiaceae</taxon>
        <taxon>Tothia</taxon>
    </lineage>
</organism>
<dbReference type="Gene3D" id="3.30.40.10">
    <property type="entry name" value="Zinc/RING finger domain, C3HC4 (zinc finger)"/>
    <property type="match status" value="1"/>
</dbReference>
<keyword evidence="1" id="KW-0479">Metal-binding</keyword>
<evidence type="ECO:0000256" key="1">
    <source>
        <dbReference type="ARBA" id="ARBA00022723"/>
    </source>
</evidence>
<dbReference type="Proteomes" id="UP000800235">
    <property type="component" value="Unassembled WGS sequence"/>
</dbReference>
<dbReference type="OrthoDB" id="6270329at2759"/>